<evidence type="ECO:0000313" key="2">
    <source>
        <dbReference type="Proteomes" id="UP001152599"/>
    </source>
</evidence>
<dbReference type="Proteomes" id="UP001152599">
    <property type="component" value="Unassembled WGS sequence"/>
</dbReference>
<name>A0A9X4MZ29_9FLAO</name>
<keyword evidence="2" id="KW-1185">Reference proteome</keyword>
<dbReference type="EMBL" id="JANCMU010000001">
    <property type="protein sequence ID" value="MDG4944981.1"/>
    <property type="molecule type" value="Genomic_DNA"/>
</dbReference>
<evidence type="ECO:0000313" key="1">
    <source>
        <dbReference type="EMBL" id="MDG4944981.1"/>
    </source>
</evidence>
<accession>A0A9X4MZ29</accession>
<sequence length="232" mass="27723">MKEDQRYFNFPIVLLAGYLDDHRKVLDDIVDYCLYEQSLGLEDEDEDDLEKFSIVADYNYIQIGDPEKSFSNGKGLYESIPYNTAKVGLSLRIFWDFYKNQKPEFENVCLLAFLAIKSILHNKPYCKVTNKFWLSRMDGKSKSVKELTDLSSRMQKYSTEYQTKKIKYELIESWGLIHYSRYTRGFYVSYKLSLEDLIFHAEKQRKKYREKQQRKLIEEARLKALEKLKNLK</sequence>
<dbReference type="AlphaFoldDB" id="A0A9X4MZ29"/>
<organism evidence="1 2">
    <name type="scientific">Profundicola chukchiensis</name>
    <dbReference type="NCBI Taxonomy" id="2961959"/>
    <lineage>
        <taxon>Bacteria</taxon>
        <taxon>Pseudomonadati</taxon>
        <taxon>Bacteroidota</taxon>
        <taxon>Flavobacteriia</taxon>
        <taxon>Flavobacteriales</taxon>
        <taxon>Weeksellaceae</taxon>
        <taxon>Profundicola</taxon>
    </lineage>
</organism>
<protein>
    <submittedName>
        <fullName evidence="1">Uncharacterized protein</fullName>
    </submittedName>
</protein>
<proteinExistence type="predicted"/>
<reference evidence="1" key="1">
    <citation type="submission" date="2022-07" db="EMBL/GenBank/DDBJ databases">
        <title>Description and genome-wide analysis of Profundicola chukchiensis gen. nov., sp. nov., marine bacteria isolated from bottom sediments of the Chukchi Sea.</title>
        <authorList>
            <person name="Romanenko L."/>
            <person name="Otstavnykh N."/>
            <person name="Kurilenko V."/>
            <person name="Eremeev V."/>
            <person name="Velansky P."/>
            <person name="Mikhailov V."/>
            <person name="Isaeva M."/>
        </authorList>
    </citation>
    <scope>NUCLEOTIDE SEQUENCE</scope>
    <source>
        <strain evidence="1">KMM 9713</strain>
    </source>
</reference>
<gene>
    <name evidence="1" type="ORF">NMK71_01005</name>
</gene>
<dbReference type="RefSeq" id="WP_304419732.1">
    <property type="nucleotide sequence ID" value="NZ_JANCMU010000001.1"/>
</dbReference>
<comment type="caution">
    <text evidence="1">The sequence shown here is derived from an EMBL/GenBank/DDBJ whole genome shotgun (WGS) entry which is preliminary data.</text>
</comment>